<gene>
    <name evidence="4" type="ORF">HK097_001666</name>
</gene>
<keyword evidence="5" id="KW-1185">Reference proteome</keyword>
<name>A0AAD5SC43_9FUNG</name>
<dbReference type="Proteomes" id="UP001212841">
    <property type="component" value="Unassembled WGS sequence"/>
</dbReference>
<evidence type="ECO:0000256" key="2">
    <source>
        <dbReference type="SAM" id="MobiDB-lite"/>
    </source>
</evidence>
<comment type="caution">
    <text evidence="4">The sequence shown here is derived from an EMBL/GenBank/DDBJ whole genome shotgun (WGS) entry which is preliminary data.</text>
</comment>
<dbReference type="PANTHER" id="PTHR12281">
    <property type="entry name" value="RP42 RELATED"/>
    <property type="match status" value="1"/>
</dbReference>
<sequence>MPPKRKAATTTTKTNAAKAPATNKKQRTSGTSTPTTRSPKSRNAEVEITYAHEDCRKWFAQYRDEDRGEEEYVGPEGLERLCEDLKISLQGLEILVLAWKLGAARMGFFTKAEWLHGMRSLGADSTPSLHQKLPSFRGILQNETELKKLYDWAFTFAKEGDQKNIGIDHGMYQPAETRFLHVGTRSITTEI</sequence>
<dbReference type="Gene3D" id="1.10.238.10">
    <property type="entry name" value="EF-hand"/>
    <property type="match status" value="1"/>
</dbReference>
<dbReference type="InterPro" id="IPR005176">
    <property type="entry name" value="PONY_dom"/>
</dbReference>
<proteinExistence type="predicted"/>
<dbReference type="PROSITE" id="PS51229">
    <property type="entry name" value="DCUN1"/>
    <property type="match status" value="1"/>
</dbReference>
<reference evidence="4" key="1">
    <citation type="submission" date="2020-05" db="EMBL/GenBank/DDBJ databases">
        <title>Phylogenomic resolution of chytrid fungi.</title>
        <authorList>
            <person name="Stajich J.E."/>
            <person name="Amses K."/>
            <person name="Simmons R."/>
            <person name="Seto K."/>
            <person name="Myers J."/>
            <person name="Bonds A."/>
            <person name="Quandt C.A."/>
            <person name="Barry K."/>
            <person name="Liu P."/>
            <person name="Grigoriev I."/>
            <person name="Longcore J.E."/>
            <person name="James T.Y."/>
        </authorList>
    </citation>
    <scope>NUCLEOTIDE SEQUENCE</scope>
    <source>
        <strain evidence="4">JEL0318</strain>
    </source>
</reference>
<evidence type="ECO:0000259" key="3">
    <source>
        <dbReference type="PROSITE" id="PS51229"/>
    </source>
</evidence>
<dbReference type="PANTHER" id="PTHR12281:SF12">
    <property type="entry name" value="DEFECTIVE IN CULLIN NEDDYLATION PROTEIN"/>
    <property type="match status" value="1"/>
</dbReference>
<evidence type="ECO:0000313" key="4">
    <source>
        <dbReference type="EMBL" id="KAJ3043732.1"/>
    </source>
</evidence>
<protein>
    <recommendedName>
        <fullName evidence="1">Defective in cullin neddylation protein</fullName>
    </recommendedName>
</protein>
<accession>A0AAD5SC43</accession>
<comment type="function">
    <text evidence="1">Neddylation of cullins play an essential role in the regulation of SCF-type complexes activity.</text>
</comment>
<evidence type="ECO:0000313" key="5">
    <source>
        <dbReference type="Proteomes" id="UP001212841"/>
    </source>
</evidence>
<feature type="compositionally biased region" description="Low complexity" evidence="2">
    <location>
        <begin position="8"/>
        <end position="38"/>
    </location>
</feature>
<dbReference type="GO" id="GO:0000151">
    <property type="term" value="C:ubiquitin ligase complex"/>
    <property type="evidence" value="ECO:0007669"/>
    <property type="project" value="TreeGrafter"/>
</dbReference>
<dbReference type="GO" id="GO:0097602">
    <property type="term" value="F:cullin family protein binding"/>
    <property type="evidence" value="ECO:0007669"/>
    <property type="project" value="TreeGrafter"/>
</dbReference>
<dbReference type="InterPro" id="IPR014764">
    <property type="entry name" value="DCN-prot"/>
</dbReference>
<dbReference type="GO" id="GO:0031624">
    <property type="term" value="F:ubiquitin conjugating enzyme binding"/>
    <property type="evidence" value="ECO:0007669"/>
    <property type="project" value="TreeGrafter"/>
</dbReference>
<dbReference type="GO" id="GO:0045116">
    <property type="term" value="P:protein neddylation"/>
    <property type="evidence" value="ECO:0007669"/>
    <property type="project" value="TreeGrafter"/>
</dbReference>
<dbReference type="EMBL" id="JADGJD010001338">
    <property type="protein sequence ID" value="KAJ3043732.1"/>
    <property type="molecule type" value="Genomic_DNA"/>
</dbReference>
<evidence type="ECO:0000256" key="1">
    <source>
        <dbReference type="RuleBase" id="RU410713"/>
    </source>
</evidence>
<feature type="domain" description="DCUN1" evidence="3">
    <location>
        <begin position="50"/>
        <end position="191"/>
    </location>
</feature>
<dbReference type="AlphaFoldDB" id="A0AAD5SC43"/>
<organism evidence="4 5">
    <name type="scientific">Rhizophlyctis rosea</name>
    <dbReference type="NCBI Taxonomy" id="64517"/>
    <lineage>
        <taxon>Eukaryota</taxon>
        <taxon>Fungi</taxon>
        <taxon>Fungi incertae sedis</taxon>
        <taxon>Chytridiomycota</taxon>
        <taxon>Chytridiomycota incertae sedis</taxon>
        <taxon>Chytridiomycetes</taxon>
        <taxon>Rhizophlyctidales</taxon>
        <taxon>Rhizophlyctidaceae</taxon>
        <taxon>Rhizophlyctis</taxon>
    </lineage>
</organism>
<dbReference type="GO" id="GO:0032182">
    <property type="term" value="F:ubiquitin-like protein binding"/>
    <property type="evidence" value="ECO:0007669"/>
    <property type="project" value="TreeGrafter"/>
</dbReference>
<feature type="region of interest" description="Disordered" evidence="2">
    <location>
        <begin position="1"/>
        <end position="44"/>
    </location>
</feature>